<dbReference type="Pfam" id="PF00112">
    <property type="entry name" value="Peptidase_C1"/>
    <property type="match status" value="1"/>
</dbReference>
<dbReference type="InterPro" id="IPR000668">
    <property type="entry name" value="Peptidase_C1A_C"/>
</dbReference>
<dbReference type="InterPro" id="IPR000169">
    <property type="entry name" value="Pept_cys_AS"/>
</dbReference>
<protein>
    <recommendedName>
        <fullName evidence="5">Peptidase C1A papain C-terminal domain-containing protein</fullName>
    </recommendedName>
</protein>
<evidence type="ECO:0000256" key="2">
    <source>
        <dbReference type="ARBA" id="ARBA00022670"/>
    </source>
</evidence>
<dbReference type="AlphaFoldDB" id="A0A8T0D0A8"/>
<dbReference type="GO" id="GO:0006508">
    <property type="term" value="P:proteolysis"/>
    <property type="evidence" value="ECO:0007669"/>
    <property type="project" value="UniProtKB-KW"/>
</dbReference>
<organism evidence="6 7">
    <name type="scientific">Paragonimus westermani</name>
    <dbReference type="NCBI Taxonomy" id="34504"/>
    <lineage>
        <taxon>Eukaryota</taxon>
        <taxon>Metazoa</taxon>
        <taxon>Spiralia</taxon>
        <taxon>Lophotrochozoa</taxon>
        <taxon>Platyhelminthes</taxon>
        <taxon>Trematoda</taxon>
        <taxon>Digenea</taxon>
        <taxon>Plagiorchiida</taxon>
        <taxon>Troglotremata</taxon>
        <taxon>Troglotrematidae</taxon>
        <taxon>Paragonimus</taxon>
    </lineage>
</organism>
<dbReference type="InterPro" id="IPR038765">
    <property type="entry name" value="Papain-like_cys_pep_sf"/>
</dbReference>
<reference evidence="6 7" key="1">
    <citation type="submission" date="2019-07" db="EMBL/GenBank/DDBJ databases">
        <title>Annotation for the trematode Paragonimus westermani.</title>
        <authorList>
            <person name="Choi Y.-J."/>
        </authorList>
    </citation>
    <scope>NUCLEOTIDE SEQUENCE [LARGE SCALE GENOMIC DNA]</scope>
    <source>
        <strain evidence="6">180907_Pwestermani</strain>
    </source>
</reference>
<comment type="similarity">
    <text evidence="1">Belongs to the peptidase C1 family.</text>
</comment>
<keyword evidence="3" id="KW-0378">Hydrolase</keyword>
<name>A0A8T0D0A8_9TREM</name>
<dbReference type="OrthoDB" id="3789175at2759"/>
<keyword evidence="2" id="KW-0645">Protease</keyword>
<keyword evidence="7" id="KW-1185">Reference proteome</keyword>
<sequence length="275" mass="31371">MFSNGTWHFDRFCCFSRPHATPVRALDSPRLDMLYRADPTYIDELNKVQHSWKAVRYPDLEKLTHRDLIRLAGGFNTIFSRPRELTNQSRPSRELLKAAADLPREFDWRFPGEGQPSPVTPVRNQGPCGSCYAFASTGALEARVRLWSNFTREPILSPQDIVDCSPYSEGCDGGFAYLIGGKYAEVFGIPEEKCDPYTAVKADKCPTKPDCPRYYATNYRYIGGYYGACNELSMKMELVHGGPFPIGFMVYDDFIHYKSGVYRHSRLKVSCRAMY</sequence>
<gene>
    <name evidence="6" type="ORF">P879_08977</name>
</gene>
<dbReference type="GO" id="GO:0008234">
    <property type="term" value="F:cysteine-type peptidase activity"/>
    <property type="evidence" value="ECO:0007669"/>
    <property type="project" value="UniProtKB-KW"/>
</dbReference>
<dbReference type="PROSITE" id="PS00139">
    <property type="entry name" value="THIOL_PROTEASE_CYS"/>
    <property type="match status" value="1"/>
</dbReference>
<proteinExistence type="inferred from homology"/>
<evidence type="ECO:0000256" key="3">
    <source>
        <dbReference type="ARBA" id="ARBA00022801"/>
    </source>
</evidence>
<keyword evidence="4" id="KW-0788">Thiol protease</keyword>
<dbReference type="Gene3D" id="3.90.70.10">
    <property type="entry name" value="Cysteine proteinases"/>
    <property type="match status" value="1"/>
</dbReference>
<accession>A0A8T0D0A8</accession>
<dbReference type="InterPro" id="IPR013128">
    <property type="entry name" value="Peptidase_C1A"/>
</dbReference>
<evidence type="ECO:0000256" key="1">
    <source>
        <dbReference type="ARBA" id="ARBA00008455"/>
    </source>
</evidence>
<feature type="domain" description="Peptidase C1A papain C-terminal" evidence="5">
    <location>
        <begin position="102"/>
        <end position="275"/>
    </location>
</feature>
<dbReference type="SMART" id="SM00645">
    <property type="entry name" value="Pept_C1"/>
    <property type="match status" value="1"/>
</dbReference>
<dbReference type="SUPFAM" id="SSF54001">
    <property type="entry name" value="Cysteine proteinases"/>
    <property type="match status" value="1"/>
</dbReference>
<dbReference type="Proteomes" id="UP000699462">
    <property type="component" value="Unassembled WGS sequence"/>
</dbReference>
<evidence type="ECO:0000256" key="4">
    <source>
        <dbReference type="ARBA" id="ARBA00022807"/>
    </source>
</evidence>
<evidence type="ECO:0000259" key="5">
    <source>
        <dbReference type="SMART" id="SM00645"/>
    </source>
</evidence>
<dbReference type="PANTHER" id="PTHR12411">
    <property type="entry name" value="CYSTEINE PROTEASE FAMILY C1-RELATED"/>
    <property type="match status" value="1"/>
</dbReference>
<dbReference type="EMBL" id="JTDF01021833">
    <property type="protein sequence ID" value="KAF8561320.1"/>
    <property type="molecule type" value="Genomic_DNA"/>
</dbReference>
<evidence type="ECO:0000313" key="7">
    <source>
        <dbReference type="Proteomes" id="UP000699462"/>
    </source>
</evidence>
<comment type="caution">
    <text evidence="6">The sequence shown here is derived from an EMBL/GenBank/DDBJ whole genome shotgun (WGS) entry which is preliminary data.</text>
</comment>
<evidence type="ECO:0000313" key="6">
    <source>
        <dbReference type="EMBL" id="KAF8561320.1"/>
    </source>
</evidence>